<dbReference type="EMBL" id="BGZK01000656">
    <property type="protein sequence ID" value="GBP54877.1"/>
    <property type="molecule type" value="Genomic_DNA"/>
</dbReference>
<proteinExistence type="predicted"/>
<name>A0A4C1WXP3_EUMVA</name>
<organism evidence="2 3">
    <name type="scientific">Eumeta variegata</name>
    <name type="common">Bagworm moth</name>
    <name type="synonym">Eumeta japonica</name>
    <dbReference type="NCBI Taxonomy" id="151549"/>
    <lineage>
        <taxon>Eukaryota</taxon>
        <taxon>Metazoa</taxon>
        <taxon>Ecdysozoa</taxon>
        <taxon>Arthropoda</taxon>
        <taxon>Hexapoda</taxon>
        <taxon>Insecta</taxon>
        <taxon>Pterygota</taxon>
        <taxon>Neoptera</taxon>
        <taxon>Endopterygota</taxon>
        <taxon>Lepidoptera</taxon>
        <taxon>Glossata</taxon>
        <taxon>Ditrysia</taxon>
        <taxon>Tineoidea</taxon>
        <taxon>Psychidae</taxon>
        <taxon>Oiketicinae</taxon>
        <taxon>Eumeta</taxon>
    </lineage>
</organism>
<evidence type="ECO:0000256" key="1">
    <source>
        <dbReference type="SAM" id="MobiDB-lite"/>
    </source>
</evidence>
<gene>
    <name evidence="2" type="ORF">EVAR_11629_1</name>
</gene>
<feature type="compositionally biased region" description="Polar residues" evidence="1">
    <location>
        <begin position="28"/>
        <end position="39"/>
    </location>
</feature>
<feature type="compositionally biased region" description="Polar residues" evidence="1">
    <location>
        <begin position="62"/>
        <end position="74"/>
    </location>
</feature>
<evidence type="ECO:0000313" key="2">
    <source>
        <dbReference type="EMBL" id="GBP54877.1"/>
    </source>
</evidence>
<protein>
    <submittedName>
        <fullName evidence="2">Uncharacterized protein</fullName>
    </submittedName>
</protein>
<accession>A0A4C1WXP3</accession>
<dbReference type="AlphaFoldDB" id="A0A4C1WXP3"/>
<dbReference type="Proteomes" id="UP000299102">
    <property type="component" value="Unassembled WGS sequence"/>
</dbReference>
<feature type="region of interest" description="Disordered" evidence="1">
    <location>
        <begin position="24"/>
        <end position="74"/>
    </location>
</feature>
<reference evidence="2 3" key="1">
    <citation type="journal article" date="2019" name="Commun. Biol.">
        <title>The bagworm genome reveals a unique fibroin gene that provides high tensile strength.</title>
        <authorList>
            <person name="Kono N."/>
            <person name="Nakamura H."/>
            <person name="Ohtoshi R."/>
            <person name="Tomita M."/>
            <person name="Numata K."/>
            <person name="Arakawa K."/>
        </authorList>
    </citation>
    <scope>NUCLEOTIDE SEQUENCE [LARGE SCALE GENOMIC DNA]</scope>
</reference>
<sequence length="74" mass="7993">METRAATDLSGRVFGENNTIAKEAFSSPRIQSRAWSGSKSGRVPGPDLKAGRPCRIRDEGTHSMSTQAKTRAES</sequence>
<evidence type="ECO:0000313" key="3">
    <source>
        <dbReference type="Proteomes" id="UP000299102"/>
    </source>
</evidence>
<comment type="caution">
    <text evidence="2">The sequence shown here is derived from an EMBL/GenBank/DDBJ whole genome shotgun (WGS) entry which is preliminary data.</text>
</comment>
<keyword evidence="3" id="KW-1185">Reference proteome</keyword>